<dbReference type="KEGG" id="tes:BW730_13250"/>
<evidence type="ECO:0000313" key="3">
    <source>
        <dbReference type="Proteomes" id="UP000188145"/>
    </source>
</evidence>
<keyword evidence="1" id="KW-0472">Membrane</keyword>
<proteinExistence type="predicted"/>
<feature type="transmembrane region" description="Helical" evidence="1">
    <location>
        <begin position="146"/>
        <end position="164"/>
    </location>
</feature>
<dbReference type="PANTHER" id="PTHR36840">
    <property type="entry name" value="BLL5714 PROTEIN"/>
    <property type="match status" value="1"/>
</dbReference>
<feature type="transmembrane region" description="Helical" evidence="1">
    <location>
        <begin position="308"/>
        <end position="330"/>
    </location>
</feature>
<sequence>MVGRDPHEPHRVGSPLELIFDLIAVVAIAIASSQLGRLMSEGHWVVGIGSFLFAVFGITWAWSSYSQLLSAFDTDDWSVRLVTLMQMVGVLVLALGIEPMVTSVDAGLALNNQQMVLGYVVMRVGVIILWLRVAHDSQQYRATALAYVRALVISQVGWCLQAFLPLPPKIALAVMGVWLLQEVLYPVLAERRRRLPWHPHHMAERYGAFTIITLGEVVLGTVTAVGADVTASGWSLNAIVVSVAGLAMGFGIWWIYFILPAGELLAVRPERLHVVVVLHVLLYASIAATGAGLHVAANYVEGESHVTLLSMALVLASAPTAAVAVIFALFHVLLPGFDGFHLGLLLGTLAVAVLGVVLAASGAPLSVVIAVLTLIPWVSVVGYELRGHRTLSSRVEQAVGPRP</sequence>
<feature type="transmembrane region" description="Helical" evidence="1">
    <location>
        <begin position="367"/>
        <end position="385"/>
    </location>
</feature>
<feature type="transmembrane region" description="Helical" evidence="1">
    <location>
        <begin position="77"/>
        <end position="96"/>
    </location>
</feature>
<feature type="transmembrane region" description="Helical" evidence="1">
    <location>
        <begin position="12"/>
        <end position="32"/>
    </location>
</feature>
<dbReference type="PANTHER" id="PTHR36840:SF1">
    <property type="entry name" value="BLL5714 PROTEIN"/>
    <property type="match status" value="1"/>
</dbReference>
<reference evidence="3" key="1">
    <citation type="submission" date="2017-02" db="EMBL/GenBank/DDBJ databases">
        <title>Tessaracoccus aquaemaris sp. nov., isolated from the intestine of a Korean rockfish, Sebastes schlegelii, in a marine aquaculture pond.</title>
        <authorList>
            <person name="Tak E.J."/>
            <person name="Bae J.-W."/>
        </authorList>
    </citation>
    <scope>NUCLEOTIDE SEQUENCE [LARGE SCALE GENOMIC DNA]</scope>
    <source>
        <strain evidence="3">NSG39</strain>
    </source>
</reference>
<keyword evidence="3" id="KW-1185">Reference proteome</keyword>
<dbReference type="Pfam" id="PF06772">
    <property type="entry name" value="LtrA"/>
    <property type="match status" value="1"/>
</dbReference>
<dbReference type="STRING" id="1332264.BW730_13250"/>
<protein>
    <recommendedName>
        <fullName evidence="4">Low temperature requirement protein A</fullName>
    </recommendedName>
</protein>
<dbReference type="AlphaFoldDB" id="A0A1Q2CQC8"/>
<name>A0A1Q2CQC8_9ACTN</name>
<keyword evidence="1" id="KW-0812">Transmembrane</keyword>
<feature type="transmembrane region" description="Helical" evidence="1">
    <location>
        <begin position="170"/>
        <end position="188"/>
    </location>
</feature>
<feature type="transmembrane region" description="Helical" evidence="1">
    <location>
        <begin position="271"/>
        <end position="296"/>
    </location>
</feature>
<dbReference type="EMBL" id="CP019606">
    <property type="protein sequence ID" value="AQP48323.1"/>
    <property type="molecule type" value="Genomic_DNA"/>
</dbReference>
<dbReference type="InterPro" id="IPR010640">
    <property type="entry name" value="Low_temperature_requirement_A"/>
</dbReference>
<feature type="transmembrane region" description="Helical" evidence="1">
    <location>
        <begin position="208"/>
        <end position="227"/>
    </location>
</feature>
<keyword evidence="1" id="KW-1133">Transmembrane helix</keyword>
<dbReference type="Proteomes" id="UP000188145">
    <property type="component" value="Chromosome"/>
</dbReference>
<feature type="transmembrane region" description="Helical" evidence="1">
    <location>
        <begin position="44"/>
        <end position="65"/>
    </location>
</feature>
<evidence type="ECO:0008006" key="4">
    <source>
        <dbReference type="Google" id="ProtNLM"/>
    </source>
</evidence>
<accession>A0A1Q2CQC8</accession>
<feature type="transmembrane region" description="Helical" evidence="1">
    <location>
        <begin position="239"/>
        <end position="259"/>
    </location>
</feature>
<evidence type="ECO:0000256" key="1">
    <source>
        <dbReference type="SAM" id="Phobius"/>
    </source>
</evidence>
<feature type="transmembrane region" description="Helical" evidence="1">
    <location>
        <begin position="116"/>
        <end position="134"/>
    </location>
</feature>
<organism evidence="2 3">
    <name type="scientific">Tessaracoccus aquimaris</name>
    <dbReference type="NCBI Taxonomy" id="1332264"/>
    <lineage>
        <taxon>Bacteria</taxon>
        <taxon>Bacillati</taxon>
        <taxon>Actinomycetota</taxon>
        <taxon>Actinomycetes</taxon>
        <taxon>Propionibacteriales</taxon>
        <taxon>Propionibacteriaceae</taxon>
        <taxon>Tessaracoccus</taxon>
    </lineage>
</organism>
<gene>
    <name evidence="2" type="ORF">BW730_13250</name>
</gene>
<feature type="transmembrane region" description="Helical" evidence="1">
    <location>
        <begin position="342"/>
        <end position="361"/>
    </location>
</feature>
<evidence type="ECO:0000313" key="2">
    <source>
        <dbReference type="EMBL" id="AQP48323.1"/>
    </source>
</evidence>